<feature type="DNA-binding region" description="H-T-H motif" evidence="2">
    <location>
        <begin position="40"/>
        <end position="59"/>
    </location>
</feature>
<sequence length="206" mass="23040">MRAMAAAKPLRREYSQAATRTALLEAAETMILESSMPGLSLRAVCTRAGFTQGAFYSNFASREDLLLAVMERNLEERVHTLAEMTLDYRAMTFDQTMARIGAWLATVSGRREWAQMAIELRLEAVRNPALARAIAAAEQRIDGLFAERIDDLVGHFGLSPRFRSTEIVETLLVLWRGLALRDDDDNTSLPVADIFITCMRAMLGRP</sequence>
<accession>A0ABQ1RYL6</accession>
<comment type="caution">
    <text evidence="4">The sequence shown here is derived from an EMBL/GenBank/DDBJ whole genome shotgun (WGS) entry which is preliminary data.</text>
</comment>
<protein>
    <recommendedName>
        <fullName evidence="3">HTH tetR-type domain-containing protein</fullName>
    </recommendedName>
</protein>
<dbReference type="PANTHER" id="PTHR30055:SF241">
    <property type="entry name" value="TRANSCRIPTIONAL REGULATORY PROTEIN"/>
    <property type="match status" value="1"/>
</dbReference>
<reference evidence="5" key="1">
    <citation type="journal article" date="2019" name="Int. J. Syst. Evol. Microbiol.">
        <title>The Global Catalogue of Microorganisms (GCM) 10K type strain sequencing project: providing services to taxonomists for standard genome sequencing and annotation.</title>
        <authorList>
            <consortium name="The Broad Institute Genomics Platform"/>
            <consortium name="The Broad Institute Genome Sequencing Center for Infectious Disease"/>
            <person name="Wu L."/>
            <person name="Ma J."/>
        </authorList>
    </citation>
    <scope>NUCLEOTIDE SEQUENCE [LARGE SCALE GENOMIC DNA]</scope>
    <source>
        <strain evidence="5">CGMCC 1.15959</strain>
    </source>
</reference>
<dbReference type="InterPro" id="IPR009057">
    <property type="entry name" value="Homeodomain-like_sf"/>
</dbReference>
<dbReference type="InterPro" id="IPR050109">
    <property type="entry name" value="HTH-type_TetR-like_transc_reg"/>
</dbReference>
<evidence type="ECO:0000259" key="3">
    <source>
        <dbReference type="PROSITE" id="PS50977"/>
    </source>
</evidence>
<gene>
    <name evidence="4" type="ORF">GCM10011515_00420</name>
</gene>
<evidence type="ECO:0000256" key="2">
    <source>
        <dbReference type="PROSITE-ProRule" id="PRU00335"/>
    </source>
</evidence>
<dbReference type="PANTHER" id="PTHR30055">
    <property type="entry name" value="HTH-TYPE TRANSCRIPTIONAL REGULATOR RUTR"/>
    <property type="match status" value="1"/>
</dbReference>
<name>A0ABQ1RYL6_9SPHN</name>
<organism evidence="4 5">
    <name type="scientific">Tsuneonella deserti</name>
    <dbReference type="NCBI Taxonomy" id="2035528"/>
    <lineage>
        <taxon>Bacteria</taxon>
        <taxon>Pseudomonadati</taxon>
        <taxon>Pseudomonadota</taxon>
        <taxon>Alphaproteobacteria</taxon>
        <taxon>Sphingomonadales</taxon>
        <taxon>Erythrobacteraceae</taxon>
        <taxon>Tsuneonella</taxon>
    </lineage>
</organism>
<dbReference type="Proteomes" id="UP000619041">
    <property type="component" value="Unassembled WGS sequence"/>
</dbReference>
<feature type="domain" description="HTH tetR-type" evidence="3">
    <location>
        <begin position="17"/>
        <end position="77"/>
    </location>
</feature>
<proteinExistence type="predicted"/>
<evidence type="ECO:0000256" key="1">
    <source>
        <dbReference type="ARBA" id="ARBA00023125"/>
    </source>
</evidence>
<dbReference type="EMBL" id="BMKL01000001">
    <property type="protein sequence ID" value="GGD84597.1"/>
    <property type="molecule type" value="Genomic_DNA"/>
</dbReference>
<keyword evidence="5" id="KW-1185">Reference proteome</keyword>
<dbReference type="InterPro" id="IPR001647">
    <property type="entry name" value="HTH_TetR"/>
</dbReference>
<dbReference type="Gene3D" id="1.10.357.10">
    <property type="entry name" value="Tetracycline Repressor, domain 2"/>
    <property type="match status" value="1"/>
</dbReference>
<dbReference type="SUPFAM" id="SSF46689">
    <property type="entry name" value="Homeodomain-like"/>
    <property type="match status" value="1"/>
</dbReference>
<dbReference type="PROSITE" id="PS50977">
    <property type="entry name" value="HTH_TETR_2"/>
    <property type="match status" value="1"/>
</dbReference>
<dbReference type="PRINTS" id="PR00455">
    <property type="entry name" value="HTHTETR"/>
</dbReference>
<evidence type="ECO:0000313" key="5">
    <source>
        <dbReference type="Proteomes" id="UP000619041"/>
    </source>
</evidence>
<keyword evidence="1 2" id="KW-0238">DNA-binding</keyword>
<dbReference type="Pfam" id="PF00440">
    <property type="entry name" value="TetR_N"/>
    <property type="match status" value="1"/>
</dbReference>
<evidence type="ECO:0000313" key="4">
    <source>
        <dbReference type="EMBL" id="GGD84597.1"/>
    </source>
</evidence>